<feature type="binding site" description="axial binding residue" evidence="12">
    <location>
        <position position="329"/>
    </location>
    <ligand>
        <name>heme</name>
        <dbReference type="ChEBI" id="CHEBI:30413"/>
    </ligand>
    <ligandPart>
        <name>Fe</name>
        <dbReference type="ChEBI" id="CHEBI:18248"/>
    </ligandPart>
</feature>
<feature type="transmembrane region" description="Helical" evidence="12">
    <location>
        <begin position="327"/>
        <end position="344"/>
    </location>
</feature>
<keyword evidence="3 12" id="KW-0812">Transmembrane</keyword>
<dbReference type="EMBL" id="JABEVX010000006">
    <property type="protein sequence ID" value="NNT72661.1"/>
    <property type="molecule type" value="Genomic_DNA"/>
</dbReference>
<comment type="subcellular location">
    <subcellularLocation>
        <location evidence="12">Cell membrane</location>
        <topology evidence="12">Multi-pass membrane protein</topology>
    </subcellularLocation>
    <subcellularLocation>
        <location evidence="2">Membrane</location>
        <topology evidence="2">Multi-pass membrane protein</topology>
    </subcellularLocation>
</comment>
<evidence type="ECO:0000256" key="2">
    <source>
        <dbReference type="ARBA" id="ARBA00004141"/>
    </source>
</evidence>
<dbReference type="PANTHER" id="PTHR23289">
    <property type="entry name" value="CYTOCHROME C OXIDASE ASSEMBLY PROTEIN COX15"/>
    <property type="match status" value="1"/>
</dbReference>
<comment type="function">
    <text evidence="12">Catalyzes the conversion of heme O to heme A by two successive hydroxylations of the methyl group at C8. The first hydroxylation forms heme I, the second hydroxylation results in an unstable dihydroxymethyl group, which spontaneously dehydrates, resulting in the formyl group of heme A.</text>
</comment>
<evidence type="ECO:0000256" key="3">
    <source>
        <dbReference type="ARBA" id="ARBA00022692"/>
    </source>
</evidence>
<feature type="transmembrane region" description="Helical" evidence="12">
    <location>
        <begin position="206"/>
        <end position="229"/>
    </location>
</feature>
<proteinExistence type="inferred from homology"/>
<evidence type="ECO:0000256" key="12">
    <source>
        <dbReference type="HAMAP-Rule" id="MF_01665"/>
    </source>
</evidence>
<feature type="transmembrane region" description="Helical" evidence="12">
    <location>
        <begin position="104"/>
        <end position="122"/>
    </location>
</feature>
<dbReference type="RefSeq" id="WP_171222826.1">
    <property type="nucleotide sequence ID" value="NZ_CP121446.1"/>
</dbReference>
<evidence type="ECO:0000256" key="11">
    <source>
        <dbReference type="ARBA" id="ARBA00048044"/>
    </source>
</evidence>
<dbReference type="GO" id="GO:0006784">
    <property type="term" value="P:heme A biosynthetic process"/>
    <property type="evidence" value="ECO:0007669"/>
    <property type="project" value="UniProtKB-UniRule"/>
</dbReference>
<evidence type="ECO:0000256" key="7">
    <source>
        <dbReference type="ARBA" id="ARBA00023004"/>
    </source>
</evidence>
<evidence type="ECO:0000256" key="8">
    <source>
        <dbReference type="ARBA" id="ARBA00023133"/>
    </source>
</evidence>
<feature type="transmembrane region" description="Helical" evidence="12">
    <location>
        <begin position="134"/>
        <end position="152"/>
    </location>
</feature>
<feature type="transmembrane region" description="Helical" evidence="12">
    <location>
        <begin position="164"/>
        <end position="186"/>
    </location>
</feature>
<keyword evidence="14" id="KW-1185">Reference proteome</keyword>
<feature type="transmembrane region" description="Helical" evidence="12">
    <location>
        <begin position="299"/>
        <end position="321"/>
    </location>
</feature>
<dbReference type="AlphaFoldDB" id="A0A7Y3VZM5"/>
<dbReference type="HAMAP" id="MF_01665">
    <property type="entry name" value="HemeA_synth_type2"/>
    <property type="match status" value="1"/>
</dbReference>
<sequence>MVNFVKYFKTVKKDKSVIYWLLSGCVLVFIMVVVGGITRLTNSGLSMTDWHLVTDTFPPMSEEKWVHAFEEYKKFPEYQKINVHNDFQLDDYKFIYFWEWFHRFIGRIIGLVFIIPFVYFLIKKRIDKATLNKCFILLGMGALQGFFGWFMVKSGLVDNPDVSHFRLALHLTFAFITFAYTLWVALDLIYPERKEVIVPLKKLARITMFFLIAQIIYGGFVAGLNAGLIHNHWPLMSDGQFFHESIALEKDSWLLRLTEGKSGVQFVHRTMAYLVVGLILYLYFKSKKYALSAQQQKGLNALVVLVFVQFALGVLTLLYAVPLWLGLTHQVVAFFLLTAMTYTLHRLSK</sequence>
<keyword evidence="4 12" id="KW-0479">Metal-binding</keyword>
<dbReference type="InterPro" id="IPR023754">
    <property type="entry name" value="HemeA_Synthase_type2"/>
</dbReference>
<comment type="caution">
    <text evidence="13">The sequence shown here is derived from an EMBL/GenBank/DDBJ whole genome shotgun (WGS) entry which is preliminary data.</text>
</comment>
<name>A0A7Y3VZM5_9FLAO</name>
<dbReference type="GO" id="GO:0016653">
    <property type="term" value="F:oxidoreductase activity, acting on NAD(P)H, heme protein as acceptor"/>
    <property type="evidence" value="ECO:0007669"/>
    <property type="project" value="TreeGrafter"/>
</dbReference>
<keyword evidence="5 12" id="KW-1133">Transmembrane helix</keyword>
<evidence type="ECO:0000256" key="9">
    <source>
        <dbReference type="ARBA" id="ARBA00023136"/>
    </source>
</evidence>
<evidence type="ECO:0000256" key="6">
    <source>
        <dbReference type="ARBA" id="ARBA00023002"/>
    </source>
</evidence>
<dbReference type="Pfam" id="PF02628">
    <property type="entry name" value="COX15-CtaA"/>
    <property type="match status" value="1"/>
</dbReference>
<dbReference type="GO" id="GO:0046872">
    <property type="term" value="F:metal ion binding"/>
    <property type="evidence" value="ECO:0007669"/>
    <property type="project" value="UniProtKB-KW"/>
</dbReference>
<accession>A0A7Y3VZM5</accession>
<evidence type="ECO:0000313" key="14">
    <source>
        <dbReference type="Proteomes" id="UP000536509"/>
    </source>
</evidence>
<evidence type="ECO:0000256" key="1">
    <source>
        <dbReference type="ARBA" id="ARBA00001970"/>
    </source>
</evidence>
<feature type="transmembrane region" description="Helical" evidence="12">
    <location>
        <begin position="17"/>
        <end position="37"/>
    </location>
</feature>
<protein>
    <recommendedName>
        <fullName evidence="12">Heme A synthase</fullName>
        <shortName evidence="12">HAS</shortName>
        <ecNumber evidence="12">1.17.99.9</ecNumber>
    </recommendedName>
    <alternativeName>
        <fullName evidence="12">Cytochrome aa3-controlling protein</fullName>
    </alternativeName>
</protein>
<feature type="transmembrane region" description="Helical" evidence="12">
    <location>
        <begin position="266"/>
        <end position="284"/>
    </location>
</feature>
<comment type="catalytic activity">
    <reaction evidence="11">
        <text>Fe(II)-heme o + 2 A + H2O = Fe(II)-heme a + 2 AH2</text>
        <dbReference type="Rhea" id="RHEA:63388"/>
        <dbReference type="ChEBI" id="CHEBI:13193"/>
        <dbReference type="ChEBI" id="CHEBI:15377"/>
        <dbReference type="ChEBI" id="CHEBI:17499"/>
        <dbReference type="ChEBI" id="CHEBI:60530"/>
        <dbReference type="ChEBI" id="CHEBI:61715"/>
        <dbReference type="EC" id="1.17.99.9"/>
    </reaction>
    <physiologicalReaction direction="left-to-right" evidence="11">
        <dbReference type="Rhea" id="RHEA:63389"/>
    </physiologicalReaction>
</comment>
<dbReference type="GO" id="GO:0120547">
    <property type="term" value="F:heme A synthase activity"/>
    <property type="evidence" value="ECO:0007669"/>
    <property type="project" value="UniProtKB-EC"/>
</dbReference>
<keyword evidence="6 12" id="KW-0560">Oxidoreductase</keyword>
<dbReference type="UniPathway" id="UPA00269">
    <property type="reaction ID" value="UER00713"/>
</dbReference>
<evidence type="ECO:0000256" key="5">
    <source>
        <dbReference type="ARBA" id="ARBA00022989"/>
    </source>
</evidence>
<feature type="binding site" description="axial binding residue" evidence="12">
    <location>
        <position position="268"/>
    </location>
    <ligand>
        <name>heme</name>
        <dbReference type="ChEBI" id="CHEBI:30413"/>
    </ligand>
    <ligandPart>
        <name>Fe</name>
        <dbReference type="ChEBI" id="CHEBI:18248"/>
    </ligandPart>
</feature>
<keyword evidence="12" id="KW-1003">Cell membrane</keyword>
<comment type="cofactor">
    <cofactor evidence="1 12">
        <name>heme b</name>
        <dbReference type="ChEBI" id="CHEBI:60344"/>
    </cofactor>
</comment>
<comment type="similarity">
    <text evidence="12">Belongs to the COX15/CtaA family. Type 2 subfamily.</text>
</comment>
<keyword evidence="8 12" id="KW-0350">Heme biosynthesis</keyword>
<reference evidence="13 14" key="1">
    <citation type="submission" date="2020-05" db="EMBL/GenBank/DDBJ databases">
        <title>Draft genome of Flavobacterium sp. IMCC34852.</title>
        <authorList>
            <person name="Song J."/>
            <person name="Cho J.-C."/>
        </authorList>
    </citation>
    <scope>NUCLEOTIDE SEQUENCE [LARGE SCALE GENOMIC DNA]</scope>
    <source>
        <strain evidence="13 14">IMCC34852</strain>
    </source>
</reference>
<organism evidence="13 14">
    <name type="scientific">Flavobacterium rivulicola</name>
    <dbReference type="NCBI Taxonomy" id="2732161"/>
    <lineage>
        <taxon>Bacteria</taxon>
        <taxon>Pseudomonadati</taxon>
        <taxon>Bacteroidota</taxon>
        <taxon>Flavobacteriia</taxon>
        <taxon>Flavobacteriales</taxon>
        <taxon>Flavobacteriaceae</taxon>
        <taxon>Flavobacterium</taxon>
    </lineage>
</organism>
<dbReference type="Proteomes" id="UP000536509">
    <property type="component" value="Unassembled WGS sequence"/>
</dbReference>
<comment type="pathway">
    <text evidence="10 12">Porphyrin-containing compound metabolism; heme A biosynthesis; heme A from heme O: step 1/1.</text>
</comment>
<gene>
    <name evidence="12" type="primary">ctaA</name>
    <name evidence="13" type="ORF">HKT18_10580</name>
</gene>
<dbReference type="GO" id="GO:0005886">
    <property type="term" value="C:plasma membrane"/>
    <property type="evidence" value="ECO:0007669"/>
    <property type="project" value="UniProtKB-SubCell"/>
</dbReference>
<dbReference type="EC" id="1.17.99.9" evidence="12"/>
<dbReference type="PANTHER" id="PTHR23289:SF2">
    <property type="entry name" value="CYTOCHROME C OXIDASE ASSEMBLY PROTEIN COX15 HOMOLOG"/>
    <property type="match status" value="1"/>
</dbReference>
<comment type="subunit">
    <text evidence="12">Interacts with CtaB.</text>
</comment>
<evidence type="ECO:0000256" key="10">
    <source>
        <dbReference type="ARBA" id="ARBA00044501"/>
    </source>
</evidence>
<evidence type="ECO:0000256" key="4">
    <source>
        <dbReference type="ARBA" id="ARBA00022723"/>
    </source>
</evidence>
<evidence type="ECO:0000313" key="13">
    <source>
        <dbReference type="EMBL" id="NNT72661.1"/>
    </source>
</evidence>
<keyword evidence="7 12" id="KW-0408">Iron</keyword>
<keyword evidence="9 12" id="KW-0472">Membrane</keyword>
<dbReference type="InterPro" id="IPR003780">
    <property type="entry name" value="COX15/CtaA_fam"/>
</dbReference>